<dbReference type="Gene3D" id="3.40.50.300">
    <property type="entry name" value="P-loop containing nucleotide triphosphate hydrolases"/>
    <property type="match status" value="1"/>
</dbReference>
<dbReference type="InterPro" id="IPR027417">
    <property type="entry name" value="P-loop_NTPase"/>
</dbReference>
<name>A0A517Q0H7_9PLAN</name>
<dbReference type="InterPro" id="IPR000157">
    <property type="entry name" value="TIR_dom"/>
</dbReference>
<keyword evidence="3" id="KW-1185">Reference proteome</keyword>
<dbReference type="SUPFAM" id="SSF52200">
    <property type="entry name" value="Toll/Interleukin receptor TIR domain"/>
    <property type="match status" value="1"/>
</dbReference>
<evidence type="ECO:0000259" key="1">
    <source>
        <dbReference type="PROSITE" id="PS50104"/>
    </source>
</evidence>
<feature type="domain" description="TIR" evidence="1">
    <location>
        <begin position="17"/>
        <end position="140"/>
    </location>
</feature>
<dbReference type="Gene3D" id="3.40.50.10140">
    <property type="entry name" value="Toll/interleukin-1 receptor homology (TIR) domain"/>
    <property type="match status" value="1"/>
</dbReference>
<protein>
    <recommendedName>
        <fullName evidence="1">TIR domain-containing protein</fullName>
    </recommendedName>
</protein>
<dbReference type="SMART" id="SM00255">
    <property type="entry name" value="TIR"/>
    <property type="match status" value="1"/>
</dbReference>
<sequence length="649" mass="73593">MGLNYKNEHVGVTPAAPTWDIFIAYPSSDRLLAKRIADSLRPFLNVFIDIDQLRIGNSWDLELQKAVNSSIVVLVIVTENSNKAFFERDEILRALDRMKKESESCIVVPVFAAGVEPDSESIPYGLRPLQGFILDKDQELENLGRMLVDRIAELRPLHIDPTRFSKTIVDHFKRIELEVKELTAEQYRTIRQLRYLRKVRISGSAGSGKTLVAIEKSAKLAAAGIRVLFLCHNPLLAEFVTTLLPSGGVDVRDFCGWVMSKDTEGQNLNGDSWSHYVEPTSEELRLFTNQLVHSGGVYDAIIVDESQDFREEWWRTVEAALHPSETSTLYIFHDNNQSLLPRHGRYPVQEPHIDLSRNCRNAGRIYELMRFFDPSAPSPEKRLHGLGQVSLTRFQSGEETAVLTKLVRLHCRPYQVENVVVVWSGVEPANVCPLAGLVVEIPICTSWQEEVRWQFRHASRFLSQRGLKLPQGGSSRVESCLNDLSDDLIPTQNDIDLVKNIAGFYKVDHTIRNRINKVVPWKFGFKWSVEDSRLTLKRYASGATWGCEVFNYFQNESWAEGIPEPLALVVVPFTDPQTESTIPLYSVSDFKGLEAETVFFIMRGKHVNHRNAVYVGISRARSVLSIAADDVASVDLPRIFKWDDINNPT</sequence>
<dbReference type="EMBL" id="CP037421">
    <property type="protein sequence ID" value="QDT25123.1"/>
    <property type="molecule type" value="Genomic_DNA"/>
</dbReference>
<dbReference type="InterPro" id="IPR035897">
    <property type="entry name" value="Toll_tir_struct_dom_sf"/>
</dbReference>
<evidence type="ECO:0000313" key="3">
    <source>
        <dbReference type="Proteomes" id="UP000315647"/>
    </source>
</evidence>
<evidence type="ECO:0000313" key="2">
    <source>
        <dbReference type="EMBL" id="QDT25123.1"/>
    </source>
</evidence>
<dbReference type="SUPFAM" id="SSF52540">
    <property type="entry name" value="P-loop containing nucleoside triphosphate hydrolases"/>
    <property type="match status" value="1"/>
</dbReference>
<dbReference type="Pfam" id="PF13676">
    <property type="entry name" value="TIR_2"/>
    <property type="match status" value="1"/>
</dbReference>
<reference evidence="2 3" key="1">
    <citation type="submission" date="2019-03" db="EMBL/GenBank/DDBJ databases">
        <title>Deep-cultivation of Planctomycetes and their phenomic and genomic characterization uncovers novel biology.</title>
        <authorList>
            <person name="Wiegand S."/>
            <person name="Jogler M."/>
            <person name="Boedeker C."/>
            <person name="Pinto D."/>
            <person name="Vollmers J."/>
            <person name="Rivas-Marin E."/>
            <person name="Kohn T."/>
            <person name="Peeters S.H."/>
            <person name="Heuer A."/>
            <person name="Rast P."/>
            <person name="Oberbeckmann S."/>
            <person name="Bunk B."/>
            <person name="Jeske O."/>
            <person name="Meyerdierks A."/>
            <person name="Storesund J.E."/>
            <person name="Kallscheuer N."/>
            <person name="Luecker S."/>
            <person name="Lage O.M."/>
            <person name="Pohl T."/>
            <person name="Merkel B.J."/>
            <person name="Hornburger P."/>
            <person name="Mueller R.-W."/>
            <person name="Bruemmer F."/>
            <person name="Labrenz M."/>
            <person name="Spormann A.M."/>
            <person name="Op den Camp H."/>
            <person name="Overmann J."/>
            <person name="Amann R."/>
            <person name="Jetten M.S.M."/>
            <person name="Mascher T."/>
            <person name="Medema M.H."/>
            <person name="Devos D.P."/>
            <person name="Kaster A.-K."/>
            <person name="Ovreas L."/>
            <person name="Rohde M."/>
            <person name="Galperin M.Y."/>
            <person name="Jogler C."/>
        </authorList>
    </citation>
    <scope>NUCLEOTIDE SEQUENCE [LARGE SCALE GENOMIC DNA]</scope>
    <source>
        <strain evidence="2 3">Enr10</strain>
    </source>
</reference>
<gene>
    <name evidence="2" type="ORF">Enr10x_04170</name>
</gene>
<dbReference type="PROSITE" id="PS50104">
    <property type="entry name" value="TIR"/>
    <property type="match status" value="1"/>
</dbReference>
<accession>A0A517Q0H7</accession>
<dbReference type="AlphaFoldDB" id="A0A517Q0H7"/>
<proteinExistence type="predicted"/>
<organism evidence="2 3">
    <name type="scientific">Gimesia panareensis</name>
    <dbReference type="NCBI Taxonomy" id="2527978"/>
    <lineage>
        <taxon>Bacteria</taxon>
        <taxon>Pseudomonadati</taxon>
        <taxon>Planctomycetota</taxon>
        <taxon>Planctomycetia</taxon>
        <taxon>Planctomycetales</taxon>
        <taxon>Planctomycetaceae</taxon>
        <taxon>Gimesia</taxon>
    </lineage>
</organism>
<dbReference type="Proteomes" id="UP000315647">
    <property type="component" value="Chromosome"/>
</dbReference>
<dbReference type="GO" id="GO:0007165">
    <property type="term" value="P:signal transduction"/>
    <property type="evidence" value="ECO:0007669"/>
    <property type="project" value="InterPro"/>
</dbReference>